<name>A0A2W1N3G7_9FLAO</name>
<feature type="signal peptide" evidence="1">
    <location>
        <begin position="1"/>
        <end position="18"/>
    </location>
</feature>
<dbReference type="RefSeq" id="WP_111062263.1">
    <property type="nucleotide sequence ID" value="NZ_JBHUCU010000002.1"/>
</dbReference>
<dbReference type="EMBL" id="QKSB01000002">
    <property type="protein sequence ID" value="PZE18110.1"/>
    <property type="molecule type" value="Genomic_DNA"/>
</dbReference>
<reference evidence="2 3" key="1">
    <citation type="submission" date="2018-06" db="EMBL/GenBank/DDBJ databases">
        <title>The draft genome sequence of Crocinitomix sp. SM1701.</title>
        <authorList>
            <person name="Zhang X."/>
        </authorList>
    </citation>
    <scope>NUCLEOTIDE SEQUENCE [LARGE SCALE GENOMIC DNA]</scope>
    <source>
        <strain evidence="2 3">SM1701</strain>
    </source>
</reference>
<evidence type="ECO:0000256" key="1">
    <source>
        <dbReference type="SAM" id="SignalP"/>
    </source>
</evidence>
<feature type="chain" id="PRO_5015964757" description="Type IX secretion system membrane protein PorP/SprF" evidence="1">
    <location>
        <begin position="19"/>
        <end position="275"/>
    </location>
</feature>
<protein>
    <recommendedName>
        <fullName evidence="4">Type IX secretion system membrane protein PorP/SprF</fullName>
    </recommendedName>
</protein>
<keyword evidence="1" id="KW-0732">Signal</keyword>
<gene>
    <name evidence="2" type="ORF">DNU06_05700</name>
</gene>
<evidence type="ECO:0000313" key="3">
    <source>
        <dbReference type="Proteomes" id="UP000249248"/>
    </source>
</evidence>
<organism evidence="2 3">
    <name type="scientific">Putridiphycobacter roseus</name>
    <dbReference type="NCBI Taxonomy" id="2219161"/>
    <lineage>
        <taxon>Bacteria</taxon>
        <taxon>Pseudomonadati</taxon>
        <taxon>Bacteroidota</taxon>
        <taxon>Flavobacteriia</taxon>
        <taxon>Flavobacteriales</taxon>
        <taxon>Crocinitomicaceae</taxon>
        <taxon>Putridiphycobacter</taxon>
    </lineage>
</organism>
<keyword evidence="3" id="KW-1185">Reference proteome</keyword>
<dbReference type="AlphaFoldDB" id="A0A2W1N3G7"/>
<dbReference type="Proteomes" id="UP000249248">
    <property type="component" value="Unassembled WGS sequence"/>
</dbReference>
<evidence type="ECO:0000313" key="2">
    <source>
        <dbReference type="EMBL" id="PZE18110.1"/>
    </source>
</evidence>
<evidence type="ECO:0008006" key="4">
    <source>
        <dbReference type="Google" id="ProtNLM"/>
    </source>
</evidence>
<comment type="caution">
    <text evidence="2">The sequence shown here is derived from an EMBL/GenBank/DDBJ whole genome shotgun (WGS) entry which is preliminary data.</text>
</comment>
<sequence length="275" mass="31124">MKKFLIIALAGITTQVSAQTYGNMPFTTPQVSNPAFIALNETPQLNVYSKFGKMFNSQYIGYNRYAPKLKGSFGVYYNGFNSNYNDLYRQNRNNIGLSYARLFSINDKWKYAIGAGFDFAASGSAFNGETSFNYDLGFNVGGVLYADKFFTGINYGNSIHGVANFAWRTGYKLQPFHNKDFSLTPMLTINQFGGHTELEGNLNIAYKKVSLNLGYNYGGYNAGISYDFKRFKLNYTIGNMFSIDEKQIYHEGGIQFKLNKKHQGGKDVKFNHRLF</sequence>
<proteinExistence type="predicted"/>
<accession>A0A2W1N3G7</accession>